<dbReference type="InterPro" id="IPR052509">
    <property type="entry name" value="Metal_resp_DNA-bind_regulator"/>
</dbReference>
<dbReference type="InterPro" id="IPR005149">
    <property type="entry name" value="Tscrpt_reg_PadR_N"/>
</dbReference>
<protein>
    <submittedName>
        <fullName evidence="2">PadR family transcriptional regulator</fullName>
    </submittedName>
</protein>
<gene>
    <name evidence="2" type="ORF">bsdtb5_14900</name>
</gene>
<feature type="domain" description="Transcription regulator PadR N-terminal" evidence="1">
    <location>
        <begin position="15"/>
        <end position="85"/>
    </location>
</feature>
<dbReference type="EMBL" id="AP024169">
    <property type="protein sequence ID" value="BCN30195.1"/>
    <property type="molecule type" value="Genomic_DNA"/>
</dbReference>
<dbReference type="PANTHER" id="PTHR33169:SF25">
    <property type="entry name" value="DNA-BINDING PROTEIN YIZB-RELATED"/>
    <property type="match status" value="1"/>
</dbReference>
<evidence type="ECO:0000313" key="2">
    <source>
        <dbReference type="EMBL" id="BCN30195.1"/>
    </source>
</evidence>
<organism evidence="2 3">
    <name type="scientific">Anaeromicropila herbilytica</name>
    <dbReference type="NCBI Taxonomy" id="2785025"/>
    <lineage>
        <taxon>Bacteria</taxon>
        <taxon>Bacillati</taxon>
        <taxon>Bacillota</taxon>
        <taxon>Clostridia</taxon>
        <taxon>Lachnospirales</taxon>
        <taxon>Lachnospiraceae</taxon>
        <taxon>Anaeromicropila</taxon>
    </lineage>
</organism>
<dbReference type="InterPro" id="IPR036388">
    <property type="entry name" value="WH-like_DNA-bd_sf"/>
</dbReference>
<dbReference type="AlphaFoldDB" id="A0A7R7EJY8"/>
<evidence type="ECO:0000313" key="3">
    <source>
        <dbReference type="Proteomes" id="UP000595897"/>
    </source>
</evidence>
<name>A0A7R7EJY8_9FIRM</name>
<dbReference type="SUPFAM" id="SSF46785">
    <property type="entry name" value="Winged helix' DNA-binding domain"/>
    <property type="match status" value="1"/>
</dbReference>
<dbReference type="PANTHER" id="PTHR33169">
    <property type="entry name" value="PADR-FAMILY TRANSCRIPTIONAL REGULATOR"/>
    <property type="match status" value="1"/>
</dbReference>
<dbReference type="RefSeq" id="WP_271715434.1">
    <property type="nucleotide sequence ID" value="NZ_AP024169.1"/>
</dbReference>
<proteinExistence type="predicted"/>
<keyword evidence="3" id="KW-1185">Reference proteome</keyword>
<dbReference type="Proteomes" id="UP000595897">
    <property type="component" value="Chromosome"/>
</dbReference>
<dbReference type="Gene3D" id="1.10.10.10">
    <property type="entry name" value="Winged helix-like DNA-binding domain superfamily/Winged helix DNA-binding domain"/>
    <property type="match status" value="1"/>
</dbReference>
<dbReference type="KEGG" id="ahb:bsdtb5_14900"/>
<dbReference type="Pfam" id="PF03551">
    <property type="entry name" value="PadR"/>
    <property type="match status" value="1"/>
</dbReference>
<reference evidence="2 3" key="1">
    <citation type="submission" date="2020-11" db="EMBL/GenBank/DDBJ databases">
        <title>Draft genome sequencing of a Lachnospiraceae strain isolated from anoxic soil subjected to BSD treatment.</title>
        <authorList>
            <person name="Uek A."/>
            <person name="Tonouchi A."/>
        </authorList>
    </citation>
    <scope>NUCLEOTIDE SEQUENCE [LARGE SCALE GENOMIC DNA]</scope>
    <source>
        <strain evidence="2 3">TB5</strain>
    </source>
</reference>
<dbReference type="InterPro" id="IPR036390">
    <property type="entry name" value="WH_DNA-bd_sf"/>
</dbReference>
<accession>A0A7R7EJY8</accession>
<evidence type="ECO:0000259" key="1">
    <source>
        <dbReference type="Pfam" id="PF03551"/>
    </source>
</evidence>
<sequence>MEESQLLKGILESCILAIIAKGETYGYDILSTLESKGFDNIGEGTLYPVLTRLEKKEYILCRIGSSPYGPKRKYYTITALGSKQLVQAIENYKKITHTANLILFEEDT</sequence>